<keyword evidence="1" id="KW-0732">Signal</keyword>
<organism evidence="2 3">
    <name type="scientific">Drosophila kikkawai</name>
    <name type="common">Fruit fly</name>
    <dbReference type="NCBI Taxonomy" id="30033"/>
    <lineage>
        <taxon>Eukaryota</taxon>
        <taxon>Metazoa</taxon>
        <taxon>Ecdysozoa</taxon>
        <taxon>Arthropoda</taxon>
        <taxon>Hexapoda</taxon>
        <taxon>Insecta</taxon>
        <taxon>Pterygota</taxon>
        <taxon>Neoptera</taxon>
        <taxon>Endopterygota</taxon>
        <taxon>Diptera</taxon>
        <taxon>Brachycera</taxon>
        <taxon>Muscomorpha</taxon>
        <taxon>Ephydroidea</taxon>
        <taxon>Drosophilidae</taxon>
        <taxon>Drosophila</taxon>
        <taxon>Sophophora</taxon>
    </lineage>
</organism>
<dbReference type="PANTHER" id="PTHR20898:SF0">
    <property type="entry name" value="DAEDALUS ON 3-RELATED"/>
    <property type="match status" value="1"/>
</dbReference>
<proteinExistence type="predicted"/>
<keyword evidence="2" id="KW-1185">Reference proteome</keyword>
<reference evidence="2" key="1">
    <citation type="submission" date="2025-05" db="UniProtKB">
        <authorList>
            <consortium name="RefSeq"/>
        </authorList>
    </citation>
    <scope>NUCLEOTIDE SEQUENCE [LARGE SCALE GENOMIC DNA]</scope>
    <source>
        <strain evidence="2">14028-0561.14</strain>
    </source>
</reference>
<accession>A0ABM4GCQ3</accession>
<dbReference type="PANTHER" id="PTHR20898">
    <property type="entry name" value="DAEDALUS ON 3-RELATED-RELATED"/>
    <property type="match status" value="1"/>
</dbReference>
<feature type="chain" id="PRO_5047197589" evidence="1">
    <location>
        <begin position="24"/>
        <end position="179"/>
    </location>
</feature>
<dbReference type="RefSeq" id="XP_070140503.1">
    <property type="nucleotide sequence ID" value="XM_070284402.1"/>
</dbReference>
<dbReference type="Pfam" id="PF06477">
    <property type="entry name" value="DUF1091"/>
    <property type="match status" value="1"/>
</dbReference>
<dbReference type="Proteomes" id="UP001652661">
    <property type="component" value="Chromosome 2R"/>
</dbReference>
<reference evidence="3" key="2">
    <citation type="submission" date="2025-08" db="UniProtKB">
        <authorList>
            <consortium name="RefSeq"/>
        </authorList>
    </citation>
    <scope>IDENTIFICATION</scope>
    <source>
        <strain evidence="3">14028-0561.14</strain>
        <tissue evidence="3">Whole fly</tissue>
    </source>
</reference>
<name>A0ABM4GCQ3_DROKI</name>
<evidence type="ECO:0000313" key="3">
    <source>
        <dbReference type="RefSeq" id="XP_070140503.1"/>
    </source>
</evidence>
<dbReference type="InterPro" id="IPR010512">
    <property type="entry name" value="DUF1091"/>
</dbReference>
<protein>
    <submittedName>
        <fullName evidence="3">Uncharacterized protein</fullName>
    </submittedName>
</protein>
<feature type="signal peptide" evidence="1">
    <location>
        <begin position="1"/>
        <end position="23"/>
    </location>
</feature>
<sequence>MQYNRGFLLKLFVIFYFLKIVSSKVEFTNINCTSWDPEFSDFEYCYLKSVNRSYKYMSLKVNLYKVPINVIKVNIAALKRFNGYKPFLYNATVDACRFLKNPKSNPVFSYLHNMFRSFSNMNHTCPYNHDLVVEKLNTNFLNNHITSALPVPEGDYALQTSWFANNILRATVLVSITLS</sequence>
<dbReference type="GeneID" id="108070739"/>
<dbReference type="SMART" id="SM00697">
    <property type="entry name" value="DM8"/>
    <property type="match status" value="1"/>
</dbReference>
<gene>
    <name evidence="3" type="primary">LOC108070739</name>
</gene>
<evidence type="ECO:0000256" key="1">
    <source>
        <dbReference type="SAM" id="SignalP"/>
    </source>
</evidence>
<evidence type="ECO:0000313" key="2">
    <source>
        <dbReference type="Proteomes" id="UP001652661"/>
    </source>
</evidence>